<dbReference type="EMBL" id="JACXIZ010000041">
    <property type="protein sequence ID" value="MBD2847590.1"/>
    <property type="molecule type" value="Genomic_DNA"/>
</dbReference>
<evidence type="ECO:0000256" key="2">
    <source>
        <dbReference type="ARBA" id="ARBA00023295"/>
    </source>
</evidence>
<dbReference type="AlphaFoldDB" id="A0A927GTY8"/>
<dbReference type="SUPFAM" id="SSF51445">
    <property type="entry name" value="(Trans)glycosidases"/>
    <property type="match status" value="1"/>
</dbReference>
<evidence type="ECO:0000256" key="3">
    <source>
        <dbReference type="SAM" id="MobiDB-lite"/>
    </source>
</evidence>
<name>A0A927GTY8_9BACL</name>
<protein>
    <recommendedName>
        <fullName evidence="4">Glycosyl hydrolase family 31 C-terminal domain-containing protein</fullName>
    </recommendedName>
</protein>
<dbReference type="InterPro" id="IPR048395">
    <property type="entry name" value="Glyco_hydro_31_C"/>
</dbReference>
<dbReference type="Gene3D" id="3.20.20.80">
    <property type="entry name" value="Glycosidases"/>
    <property type="match status" value="2"/>
</dbReference>
<dbReference type="PANTHER" id="PTHR43053">
    <property type="entry name" value="GLYCOSIDASE FAMILY 31"/>
    <property type="match status" value="1"/>
</dbReference>
<evidence type="ECO:0000256" key="1">
    <source>
        <dbReference type="ARBA" id="ARBA00022801"/>
    </source>
</evidence>
<sequence>MSVQLTNEDKQQWRVEDRSDAVTIRSPRFRMRIEKRGFRYSFEDGEGRPLAGAHPVSGLRLSTPNGSALHDVESTTVSAVTAEEVRLQIVSTAGTRAEVRITLADGDRATRAASGSPSSDAGGVRLAVVPAPPARYVIEARTAALAPAPAYGLGDYGSHIDEVESEDAPAQGKLDIPARDGAEVTGLVRRDMVNQGTNMRFVSTFAVFPSLGFAQVLFEEGGKRVAITQHDNALGASGVQALDGLYYFVGTMPGIYAAYKQAREREGYRDKQPRYEMFKVGWEAYGSLGWGAYQAAVEEALTQYAERGYELAWGVVGSGYWRGDRKRPEQGTTTSFGLWDDAREEGRTDGLPNPRFPDPDGLKRFFRARGIKLLLGIRNHFKAEAADGGHHHVPYNGPFLHEAQARDYLLRGRDGEPVAITNAEFPKGTLYVLDGGNPEAVRWYLDQAATWGADGFKEDAMVYTKHYADGNWNAINEGWMDEGRLVIVRNTAYAVPGDVLRINDTYYGLGEGYHFDQDRVPINLLNYAASGAANLYPDITGGTPKTDPLLPSYRRYFVRNAMFNALMPAMSLGRRPWEMQHPESERIVKKAADWHNRHAPYIYSAVLDSHRTGYPHAVTPLHIAYADDPATYGLINRHTRQYEWMLGPSLLATPVFGNDFDTAMSRDVYLPAGRWIDYETGEHFAGPVTLIDYPLPPDKVPVFVGGPGVIVCREGGDAVLVAEVYPVAARGAVYVFTHPDGVAVSTVRIDHDDWTAEDLAVYEVTAEHENTAARGDTTEPEDTGEHEGLGDHEDTAEPMGTAARIAAHTRDARTGAYRFTLEPGRHYRLAPEGRR</sequence>
<dbReference type="GO" id="GO:0016798">
    <property type="term" value="F:hydrolase activity, acting on glycosyl bonds"/>
    <property type="evidence" value="ECO:0007669"/>
    <property type="project" value="UniProtKB-KW"/>
</dbReference>
<evidence type="ECO:0000313" key="5">
    <source>
        <dbReference type="EMBL" id="MBD2847590.1"/>
    </source>
</evidence>
<dbReference type="RefSeq" id="WP_190920698.1">
    <property type="nucleotide sequence ID" value="NZ_JACXIZ010000041.1"/>
</dbReference>
<dbReference type="InterPro" id="IPR050985">
    <property type="entry name" value="Alpha-glycosidase_related"/>
</dbReference>
<reference evidence="5" key="1">
    <citation type="submission" date="2020-09" db="EMBL/GenBank/DDBJ databases">
        <title>A novel bacterium of genus Paenibacillus, isolated from South China Sea.</title>
        <authorList>
            <person name="Huang H."/>
            <person name="Mo K."/>
            <person name="Hu Y."/>
        </authorList>
    </citation>
    <scope>NUCLEOTIDE SEQUENCE</scope>
    <source>
        <strain evidence="5">IB182496</strain>
    </source>
</reference>
<organism evidence="5 6">
    <name type="scientific">Paenibacillus sabuli</name>
    <dbReference type="NCBI Taxonomy" id="2772509"/>
    <lineage>
        <taxon>Bacteria</taxon>
        <taxon>Bacillati</taxon>
        <taxon>Bacillota</taxon>
        <taxon>Bacilli</taxon>
        <taxon>Bacillales</taxon>
        <taxon>Paenibacillaceae</taxon>
        <taxon>Paenibacillus</taxon>
    </lineage>
</organism>
<dbReference type="SUPFAM" id="SSF51011">
    <property type="entry name" value="Glycosyl hydrolase domain"/>
    <property type="match status" value="1"/>
</dbReference>
<gene>
    <name evidence="5" type="ORF">IDH44_20565</name>
</gene>
<dbReference type="Proteomes" id="UP000621560">
    <property type="component" value="Unassembled WGS sequence"/>
</dbReference>
<proteinExistence type="predicted"/>
<dbReference type="InterPro" id="IPR017853">
    <property type="entry name" value="GH"/>
</dbReference>
<dbReference type="Pfam" id="PF21365">
    <property type="entry name" value="Glyco_hydro_31_3rd"/>
    <property type="match status" value="1"/>
</dbReference>
<keyword evidence="1" id="KW-0378">Hydrolase</keyword>
<feature type="compositionally biased region" description="Basic and acidic residues" evidence="3">
    <location>
        <begin position="783"/>
        <end position="795"/>
    </location>
</feature>
<dbReference type="InterPro" id="IPR013780">
    <property type="entry name" value="Glyco_hydro_b"/>
</dbReference>
<feature type="region of interest" description="Disordered" evidence="3">
    <location>
        <begin position="768"/>
        <end position="807"/>
    </location>
</feature>
<keyword evidence="6" id="KW-1185">Reference proteome</keyword>
<dbReference type="Gene3D" id="2.60.40.1180">
    <property type="entry name" value="Golgi alpha-mannosidase II"/>
    <property type="match status" value="1"/>
</dbReference>
<evidence type="ECO:0000313" key="6">
    <source>
        <dbReference type="Proteomes" id="UP000621560"/>
    </source>
</evidence>
<evidence type="ECO:0000259" key="4">
    <source>
        <dbReference type="Pfam" id="PF21365"/>
    </source>
</evidence>
<dbReference type="PANTHER" id="PTHR43053:SF4">
    <property type="entry name" value="MYOGENESIS-REGULATING GLYCOSIDASE"/>
    <property type="match status" value="1"/>
</dbReference>
<feature type="domain" description="Glycosyl hydrolase family 31 C-terminal" evidence="4">
    <location>
        <begin position="618"/>
        <end position="706"/>
    </location>
</feature>
<keyword evidence="2" id="KW-0326">Glycosidase</keyword>
<accession>A0A927GTY8</accession>
<comment type="caution">
    <text evidence="5">The sequence shown here is derived from an EMBL/GenBank/DDBJ whole genome shotgun (WGS) entry which is preliminary data.</text>
</comment>